<dbReference type="EMBL" id="JAPEIS010000008">
    <property type="protein sequence ID" value="KAJ8063711.1"/>
    <property type="molecule type" value="Genomic_DNA"/>
</dbReference>
<keyword evidence="1" id="KW-1133">Transmembrane helix</keyword>
<protein>
    <submittedName>
        <fullName evidence="2">Uncharacterized protein</fullName>
    </submittedName>
</protein>
<keyword evidence="1" id="KW-0812">Transmembrane</keyword>
<proteinExistence type="predicted"/>
<keyword evidence="1" id="KW-0472">Membrane</keyword>
<comment type="caution">
    <text evidence="2">The sequence shown here is derived from an EMBL/GenBank/DDBJ whole genome shotgun (WGS) entry which is preliminary data.</text>
</comment>
<feature type="transmembrane region" description="Helical" evidence="1">
    <location>
        <begin position="24"/>
        <end position="44"/>
    </location>
</feature>
<sequence>MNHQTFKVCLPCDTTKLAIELPPFGTIFLFFFGCMCLYAIYKLIKLIKNKFNSICTFHIVSRGEEMKLVELCKEGQCSDCRWLEEDEISGPEIWAADAVKKLE</sequence>
<dbReference type="AlphaFoldDB" id="A0A9X0AJ21"/>
<gene>
    <name evidence="2" type="ORF">OCU04_007574</name>
</gene>
<accession>A0A9X0AJ21</accession>
<evidence type="ECO:0000313" key="2">
    <source>
        <dbReference type="EMBL" id="KAJ8063711.1"/>
    </source>
</evidence>
<dbReference type="PROSITE" id="PS51257">
    <property type="entry name" value="PROKAR_LIPOPROTEIN"/>
    <property type="match status" value="1"/>
</dbReference>
<organism evidence="2 3">
    <name type="scientific">Sclerotinia nivalis</name>
    <dbReference type="NCBI Taxonomy" id="352851"/>
    <lineage>
        <taxon>Eukaryota</taxon>
        <taxon>Fungi</taxon>
        <taxon>Dikarya</taxon>
        <taxon>Ascomycota</taxon>
        <taxon>Pezizomycotina</taxon>
        <taxon>Leotiomycetes</taxon>
        <taxon>Helotiales</taxon>
        <taxon>Sclerotiniaceae</taxon>
        <taxon>Sclerotinia</taxon>
    </lineage>
</organism>
<evidence type="ECO:0000256" key="1">
    <source>
        <dbReference type="SAM" id="Phobius"/>
    </source>
</evidence>
<dbReference type="Proteomes" id="UP001152300">
    <property type="component" value="Unassembled WGS sequence"/>
</dbReference>
<reference evidence="2" key="1">
    <citation type="submission" date="2022-11" db="EMBL/GenBank/DDBJ databases">
        <title>Genome Resource of Sclerotinia nivalis Strain SnTB1, a Plant Pathogen Isolated from American Ginseng.</title>
        <authorList>
            <person name="Fan S."/>
        </authorList>
    </citation>
    <scope>NUCLEOTIDE SEQUENCE</scope>
    <source>
        <strain evidence="2">SnTB1</strain>
    </source>
</reference>
<dbReference type="OrthoDB" id="3537218at2759"/>
<evidence type="ECO:0000313" key="3">
    <source>
        <dbReference type="Proteomes" id="UP001152300"/>
    </source>
</evidence>
<name>A0A9X0AJ21_9HELO</name>
<keyword evidence="3" id="KW-1185">Reference proteome</keyword>